<evidence type="ECO:0000313" key="4">
    <source>
        <dbReference type="Proteomes" id="UP001160483"/>
    </source>
</evidence>
<evidence type="ECO:0000313" key="2">
    <source>
        <dbReference type="EMBL" id="CAH0517530.1"/>
    </source>
</evidence>
<evidence type="ECO:0000313" key="3">
    <source>
        <dbReference type="Proteomes" id="UP001158986"/>
    </source>
</evidence>
<comment type="caution">
    <text evidence="1">The sequence shown here is derived from an EMBL/GenBank/DDBJ whole genome shotgun (WGS) entry which is preliminary data.</text>
</comment>
<sequence length="108" mass="12130">MITWKAHKEPIQINDAKFSGLHFIQVGWAVLRGINLASEDANYCPMNSPNVMMSTSLQSYYKVTLELQDNIADQDLQVGVLTDFVVSSHDAITDAYCNLIHEVLVEED</sequence>
<dbReference type="EMBL" id="CAKLCB010000244">
    <property type="protein sequence ID" value="CAH0517530.1"/>
    <property type="molecule type" value="Genomic_DNA"/>
</dbReference>
<dbReference type="Proteomes" id="UP001158986">
    <property type="component" value="Unassembled WGS sequence"/>
</dbReference>
<gene>
    <name evidence="2" type="ORF">PBS001_LOCUS4135</name>
    <name evidence="1" type="ORF">PBS003_LOCUS3741</name>
</gene>
<evidence type="ECO:0000313" key="1">
    <source>
        <dbReference type="EMBL" id="CAH0476980.1"/>
    </source>
</evidence>
<proteinExistence type="predicted"/>
<dbReference type="AlphaFoldDB" id="A0AAU9KV68"/>
<keyword evidence="3" id="KW-1185">Reference proteome</keyword>
<dbReference type="Proteomes" id="UP001160483">
    <property type="component" value="Unassembled WGS sequence"/>
</dbReference>
<reference evidence="1 3" key="1">
    <citation type="submission" date="2021-11" db="EMBL/GenBank/DDBJ databases">
        <authorList>
            <person name="Islam A."/>
            <person name="Islam S."/>
            <person name="Flora M.S."/>
            <person name="Rahman M."/>
            <person name="Ziaur R.M."/>
            <person name="Epstein J.H."/>
            <person name="Hassan M."/>
            <person name="Klassen M."/>
            <person name="Woodard K."/>
            <person name="Webb A."/>
            <person name="Webby R.J."/>
            <person name="El Zowalaty M.E."/>
        </authorList>
    </citation>
    <scope>NUCLEOTIDE SEQUENCE</scope>
    <source>
        <strain evidence="2">Pbs1</strain>
        <strain evidence="1">Pbs3</strain>
    </source>
</reference>
<organism evidence="1 4">
    <name type="scientific">Peronospora belbahrii</name>
    <dbReference type="NCBI Taxonomy" id="622444"/>
    <lineage>
        <taxon>Eukaryota</taxon>
        <taxon>Sar</taxon>
        <taxon>Stramenopiles</taxon>
        <taxon>Oomycota</taxon>
        <taxon>Peronosporomycetes</taxon>
        <taxon>Peronosporales</taxon>
        <taxon>Peronosporaceae</taxon>
        <taxon>Peronospora</taxon>
    </lineage>
</organism>
<dbReference type="EMBL" id="CAKKTJ010000165">
    <property type="protein sequence ID" value="CAH0476980.1"/>
    <property type="molecule type" value="Genomic_DNA"/>
</dbReference>
<protein>
    <submittedName>
        <fullName evidence="1">Uncharacterized protein</fullName>
    </submittedName>
</protein>
<accession>A0AAU9KV68</accession>
<name>A0AAU9KV68_9STRA</name>